<evidence type="ECO:0000256" key="1">
    <source>
        <dbReference type="SAM" id="Phobius"/>
    </source>
</evidence>
<dbReference type="AlphaFoldDB" id="A0A7D5F3G5"/>
<evidence type="ECO:0000313" key="2">
    <source>
        <dbReference type="EMBL" id="QLD10447.1"/>
    </source>
</evidence>
<keyword evidence="1" id="KW-0812">Transmembrane</keyword>
<accession>A0A7D5F3G5</accession>
<gene>
    <name evidence="2" type="ORF">HW566_00780</name>
</gene>
<evidence type="ECO:0000313" key="3">
    <source>
        <dbReference type="Proteomes" id="UP000509638"/>
    </source>
</evidence>
<protein>
    <submittedName>
        <fullName evidence="2">Uncharacterized protein</fullName>
    </submittedName>
</protein>
<dbReference type="RefSeq" id="WP_178009554.1">
    <property type="nucleotide sequence ID" value="NZ_CP058316.1"/>
</dbReference>
<feature type="transmembrane region" description="Helical" evidence="1">
    <location>
        <begin position="52"/>
        <end position="73"/>
    </location>
</feature>
<dbReference type="EMBL" id="CP058316">
    <property type="protein sequence ID" value="QLD10447.1"/>
    <property type="molecule type" value="Genomic_DNA"/>
</dbReference>
<proteinExistence type="predicted"/>
<keyword evidence="1" id="KW-1133">Transmembrane helix</keyword>
<keyword evidence="1" id="KW-0472">Membrane</keyword>
<sequence length="126" mass="13954">MSSIGYALREVGRGFVRVFVEIADTAPPRSRYTDVGLGVRLPWPMTPLTGRLFIFGFVVVMFGGAALSAWAVAVAFEPSLWRIVAPIAWLLIVRTVVRAVVRRIEPADAAARWAELDDHRRTHPLG</sequence>
<feature type="transmembrane region" description="Helical" evidence="1">
    <location>
        <begin position="79"/>
        <end position="97"/>
    </location>
</feature>
<organism evidence="2 3">
    <name type="scientific">Microbacterium oleivorans</name>
    <dbReference type="NCBI Taxonomy" id="273677"/>
    <lineage>
        <taxon>Bacteria</taxon>
        <taxon>Bacillati</taxon>
        <taxon>Actinomycetota</taxon>
        <taxon>Actinomycetes</taxon>
        <taxon>Micrococcales</taxon>
        <taxon>Microbacteriaceae</taxon>
        <taxon>Microbacterium</taxon>
    </lineage>
</organism>
<reference evidence="2 3" key="1">
    <citation type="submission" date="2020-06" db="EMBL/GenBank/DDBJ databases">
        <authorList>
            <person name="Jo H."/>
        </authorList>
    </citation>
    <scope>NUCLEOTIDE SEQUENCE [LARGE SCALE GENOMIC DNA]</scope>
    <source>
        <strain evidence="2 3">I46</strain>
    </source>
</reference>
<name>A0A7D5F3G5_9MICO</name>
<dbReference type="Proteomes" id="UP000509638">
    <property type="component" value="Chromosome"/>
</dbReference>